<evidence type="ECO:0000256" key="10">
    <source>
        <dbReference type="ARBA" id="ARBA00022984"/>
    </source>
</evidence>
<evidence type="ECO:0000256" key="9">
    <source>
        <dbReference type="ARBA" id="ARBA00022960"/>
    </source>
</evidence>
<reference evidence="19" key="1">
    <citation type="submission" date="2017-04" db="EMBL/GenBank/DDBJ databases">
        <authorList>
            <person name="Varghese N."/>
            <person name="Submissions S."/>
        </authorList>
    </citation>
    <scope>NUCLEOTIDE SEQUENCE [LARGE SCALE GENOMIC DNA]</scope>
    <source>
        <strain evidence="19">DSM 20463</strain>
    </source>
</reference>
<evidence type="ECO:0000256" key="13">
    <source>
        <dbReference type="PIRSR" id="PIRSR618044-1"/>
    </source>
</evidence>
<dbReference type="Pfam" id="PF07943">
    <property type="entry name" value="PBP5_C"/>
    <property type="match status" value="1"/>
</dbReference>
<name>A0A1W1VKI8_PEPAS</name>
<organism evidence="18 19">
    <name type="scientific">Peptoniphilus asaccharolyticus DSM 20463</name>
    <dbReference type="NCBI Taxonomy" id="573058"/>
    <lineage>
        <taxon>Bacteria</taxon>
        <taxon>Bacillati</taxon>
        <taxon>Bacillota</taxon>
        <taxon>Tissierellia</taxon>
        <taxon>Tissierellales</taxon>
        <taxon>Peptoniphilaceae</taxon>
        <taxon>Peptoniphilus</taxon>
    </lineage>
</organism>
<gene>
    <name evidence="18" type="ORF">SAMN00017477_2128</name>
</gene>
<keyword evidence="5 18" id="KW-0121">Carboxypeptidase</keyword>
<dbReference type="GO" id="GO:0009002">
    <property type="term" value="F:serine-type D-Ala-D-Ala carboxypeptidase activity"/>
    <property type="evidence" value="ECO:0007669"/>
    <property type="project" value="UniProtKB-EC"/>
</dbReference>
<dbReference type="EMBL" id="FWWR01000017">
    <property type="protein sequence ID" value="SMB93740.1"/>
    <property type="molecule type" value="Genomic_DNA"/>
</dbReference>
<dbReference type="InterPro" id="IPR012907">
    <property type="entry name" value="Peptidase_S11_C"/>
</dbReference>
<dbReference type="Gene3D" id="2.60.410.10">
    <property type="entry name" value="D-Ala-D-Ala carboxypeptidase, C-terminal domain"/>
    <property type="match status" value="1"/>
</dbReference>
<evidence type="ECO:0000256" key="5">
    <source>
        <dbReference type="ARBA" id="ARBA00022645"/>
    </source>
</evidence>
<keyword evidence="8" id="KW-0378">Hydrolase</keyword>
<comment type="similarity">
    <text evidence="3 15">Belongs to the peptidase S11 family.</text>
</comment>
<keyword evidence="11" id="KW-0961">Cell wall biogenesis/degradation</keyword>
<evidence type="ECO:0000256" key="11">
    <source>
        <dbReference type="ARBA" id="ARBA00023316"/>
    </source>
</evidence>
<evidence type="ECO:0000256" key="6">
    <source>
        <dbReference type="ARBA" id="ARBA00022670"/>
    </source>
</evidence>
<dbReference type="SUPFAM" id="SSF56601">
    <property type="entry name" value="beta-lactamase/transpeptidase-like"/>
    <property type="match status" value="1"/>
</dbReference>
<dbReference type="InterPro" id="IPR037167">
    <property type="entry name" value="Peptidase_S11_C_sf"/>
</dbReference>
<evidence type="ECO:0000256" key="16">
    <source>
        <dbReference type="SAM" id="SignalP"/>
    </source>
</evidence>
<comment type="pathway">
    <text evidence="2">Cell wall biogenesis; peptidoglycan biosynthesis.</text>
</comment>
<keyword evidence="9" id="KW-0133">Cell shape</keyword>
<evidence type="ECO:0000256" key="7">
    <source>
        <dbReference type="ARBA" id="ARBA00022729"/>
    </source>
</evidence>
<dbReference type="PANTHER" id="PTHR21581">
    <property type="entry name" value="D-ALANYL-D-ALANINE CARBOXYPEPTIDASE"/>
    <property type="match status" value="1"/>
</dbReference>
<evidence type="ECO:0000256" key="4">
    <source>
        <dbReference type="ARBA" id="ARBA00012448"/>
    </source>
</evidence>
<evidence type="ECO:0000256" key="3">
    <source>
        <dbReference type="ARBA" id="ARBA00007164"/>
    </source>
</evidence>
<evidence type="ECO:0000256" key="14">
    <source>
        <dbReference type="PIRSR" id="PIRSR618044-2"/>
    </source>
</evidence>
<feature type="signal peptide" evidence="16">
    <location>
        <begin position="1"/>
        <end position="21"/>
    </location>
</feature>
<evidence type="ECO:0000256" key="2">
    <source>
        <dbReference type="ARBA" id="ARBA00004752"/>
    </source>
</evidence>
<evidence type="ECO:0000256" key="15">
    <source>
        <dbReference type="RuleBase" id="RU004016"/>
    </source>
</evidence>
<evidence type="ECO:0000313" key="19">
    <source>
        <dbReference type="Proteomes" id="UP000192368"/>
    </source>
</evidence>
<dbReference type="Proteomes" id="UP000192368">
    <property type="component" value="Unassembled WGS sequence"/>
</dbReference>
<feature type="active site" description="Acyl-ester intermediate" evidence="13">
    <location>
        <position position="104"/>
    </location>
</feature>
<evidence type="ECO:0000256" key="1">
    <source>
        <dbReference type="ARBA" id="ARBA00003217"/>
    </source>
</evidence>
<proteinExistence type="inferred from homology"/>
<dbReference type="GO" id="GO:0071555">
    <property type="term" value="P:cell wall organization"/>
    <property type="evidence" value="ECO:0007669"/>
    <property type="project" value="UniProtKB-KW"/>
</dbReference>
<feature type="domain" description="Peptidase S11 D-Ala-D-Ala carboxypeptidase A C-terminal" evidence="17">
    <location>
        <begin position="328"/>
        <end position="416"/>
    </location>
</feature>
<dbReference type="PANTHER" id="PTHR21581:SF6">
    <property type="entry name" value="TRAFFICKING PROTEIN PARTICLE COMPLEX SUBUNIT 12"/>
    <property type="match status" value="1"/>
</dbReference>
<dbReference type="GO" id="GO:0009252">
    <property type="term" value="P:peptidoglycan biosynthetic process"/>
    <property type="evidence" value="ECO:0007669"/>
    <property type="project" value="UniProtKB-UniPathway"/>
</dbReference>
<keyword evidence="10" id="KW-0573">Peptidoglycan synthesis</keyword>
<dbReference type="Pfam" id="PF00768">
    <property type="entry name" value="Peptidase_S11"/>
    <property type="match status" value="1"/>
</dbReference>
<dbReference type="GO" id="GO:0006508">
    <property type="term" value="P:proteolysis"/>
    <property type="evidence" value="ECO:0007669"/>
    <property type="project" value="UniProtKB-KW"/>
</dbReference>
<comment type="function">
    <text evidence="1">Removes C-terminal D-alanyl residues from sugar-peptide cell wall precursors.</text>
</comment>
<dbReference type="SMART" id="SM00936">
    <property type="entry name" value="PBP5_C"/>
    <property type="match status" value="1"/>
</dbReference>
<feature type="chain" id="PRO_5012890413" description="serine-type D-Ala-D-Ala carboxypeptidase" evidence="16">
    <location>
        <begin position="22"/>
        <end position="437"/>
    </location>
</feature>
<dbReference type="InterPro" id="IPR012338">
    <property type="entry name" value="Beta-lactam/transpept-like"/>
</dbReference>
<dbReference type="UniPathway" id="UPA00219"/>
<dbReference type="InterPro" id="IPR001967">
    <property type="entry name" value="Peptidase_S11_N"/>
</dbReference>
<evidence type="ECO:0000256" key="8">
    <source>
        <dbReference type="ARBA" id="ARBA00022801"/>
    </source>
</evidence>
<feature type="active site" evidence="13">
    <location>
        <position position="164"/>
    </location>
</feature>
<dbReference type="GO" id="GO:0008360">
    <property type="term" value="P:regulation of cell shape"/>
    <property type="evidence" value="ECO:0007669"/>
    <property type="project" value="UniProtKB-KW"/>
</dbReference>
<dbReference type="OrthoDB" id="9791132at2"/>
<dbReference type="Gene3D" id="3.40.710.10">
    <property type="entry name" value="DD-peptidase/beta-lactamase superfamily"/>
    <property type="match status" value="1"/>
</dbReference>
<feature type="active site" description="Proton acceptor" evidence="13">
    <location>
        <position position="107"/>
    </location>
</feature>
<dbReference type="EC" id="3.4.16.4" evidence="4"/>
<evidence type="ECO:0000256" key="12">
    <source>
        <dbReference type="ARBA" id="ARBA00034000"/>
    </source>
</evidence>
<keyword evidence="6" id="KW-0645">Protease</keyword>
<dbReference type="InterPro" id="IPR015956">
    <property type="entry name" value="Peniciliin-bd_prot_C_sf"/>
</dbReference>
<protein>
    <recommendedName>
        <fullName evidence="4">serine-type D-Ala-D-Ala carboxypeptidase</fullName>
        <ecNumber evidence="4">3.4.16.4</ecNumber>
    </recommendedName>
</protein>
<dbReference type="RefSeq" id="WP_084231620.1">
    <property type="nucleotide sequence ID" value="NZ_FWWR01000017.1"/>
</dbReference>
<dbReference type="AlphaFoldDB" id="A0A1W1VKI8"/>
<keyword evidence="7 16" id="KW-0732">Signal</keyword>
<dbReference type="InterPro" id="IPR018044">
    <property type="entry name" value="Peptidase_S11"/>
</dbReference>
<keyword evidence="19" id="KW-1185">Reference proteome</keyword>
<feature type="binding site" evidence="14">
    <location>
        <position position="272"/>
    </location>
    <ligand>
        <name>substrate</name>
    </ligand>
</feature>
<evidence type="ECO:0000259" key="17">
    <source>
        <dbReference type="SMART" id="SM00936"/>
    </source>
</evidence>
<dbReference type="PRINTS" id="PR00725">
    <property type="entry name" value="DADACBPTASE1"/>
</dbReference>
<comment type="catalytic activity">
    <reaction evidence="12">
        <text>Preferential cleavage: (Ac)2-L-Lys-D-Ala-|-D-Ala. Also transpeptidation of peptidyl-alanyl moieties that are N-acyl substituents of D-alanine.</text>
        <dbReference type="EC" id="3.4.16.4"/>
    </reaction>
</comment>
<dbReference type="SUPFAM" id="SSF69189">
    <property type="entry name" value="Penicillin-binding protein associated domain"/>
    <property type="match status" value="1"/>
</dbReference>
<evidence type="ECO:0000313" key="18">
    <source>
        <dbReference type="EMBL" id="SMB93740.1"/>
    </source>
</evidence>
<dbReference type="STRING" id="573058.SAMN00017477_2128"/>
<accession>A0A1W1VKI8</accession>
<sequence>MKKFIIFLLALVMCTEGLVYAAEEQTSVRNEASVENEVKEIRNQDILVPTKKGVQKATQAEADKIKKLEEKPLESLTGSYILGDYKSGKILEAYNIDEVRGMASMSKIVGIYVVFDAIKDNKISKEDKVTIDSEASRLIGSSYKLKEGDVASVDDLMKASMVVSGNDAITSLGKHIYGSKEAFVEAMNEKCRELGLKHAEMVNPTGLTDYSNETYNKMTTREMFILARHFINDYPEALKYTSIESIIEPERNFEEYNTNPILGVVKGVDGLKTGYTNAAGRCLMATALRKGEGRSLDTRLIGVITGAPSDWARYVAAKKLIGGGLDKYRYTVIGNPEEAIAKLKVENSEAGEVEVFEKSTGNALWDGKSEIKKTVTLKEGLLAPIPAGEVVGKVTYTMGGEEILKQDLIVKDRVLQKGFIYKIQNIYRDIIQNIRAV</sequence>